<evidence type="ECO:0000256" key="3">
    <source>
        <dbReference type="ARBA" id="ARBA00022692"/>
    </source>
</evidence>
<dbReference type="GeneID" id="25978369"/>
<evidence type="ECO:0000256" key="6">
    <source>
        <dbReference type="RuleBase" id="RU363053"/>
    </source>
</evidence>
<organism evidence="8">
    <name type="scientific">Grosmannia clavigera (strain kw1407 / UAMH 11150)</name>
    <name type="common">Blue stain fungus</name>
    <name type="synonym">Graphiocladiella clavigera</name>
    <dbReference type="NCBI Taxonomy" id="655863"/>
    <lineage>
        <taxon>Eukaryota</taxon>
        <taxon>Fungi</taxon>
        <taxon>Dikarya</taxon>
        <taxon>Ascomycota</taxon>
        <taxon>Pezizomycotina</taxon>
        <taxon>Sordariomycetes</taxon>
        <taxon>Sordariomycetidae</taxon>
        <taxon>Ophiostomatales</taxon>
        <taxon>Ophiostomataceae</taxon>
        <taxon>Leptographium</taxon>
    </lineage>
</organism>
<proteinExistence type="inferred from homology"/>
<dbReference type="HOGENOM" id="CLU_049109_3_1_1"/>
<evidence type="ECO:0000313" key="8">
    <source>
        <dbReference type="Proteomes" id="UP000007796"/>
    </source>
</evidence>
<dbReference type="PANTHER" id="PTHR11266">
    <property type="entry name" value="PEROXISOMAL MEMBRANE PROTEIN 2, PXMP2 MPV17"/>
    <property type="match status" value="1"/>
</dbReference>
<dbReference type="GO" id="GO:0005778">
    <property type="term" value="C:peroxisomal membrane"/>
    <property type="evidence" value="ECO:0007669"/>
    <property type="project" value="TreeGrafter"/>
</dbReference>
<reference evidence="7 8" key="1">
    <citation type="journal article" date="2011" name="Proc. Natl. Acad. Sci. U.S.A.">
        <title>Genome and transcriptome analyses of the mountain pine beetle-fungal symbiont Grosmannia clavigera, a lodgepole pine pathogen.</title>
        <authorList>
            <person name="DiGuistini S."/>
            <person name="Wang Y."/>
            <person name="Liao N.Y."/>
            <person name="Taylor G."/>
            <person name="Tanguay P."/>
            <person name="Feau N."/>
            <person name="Henrissat B."/>
            <person name="Chan S.K."/>
            <person name="Hesse-Orce U."/>
            <person name="Alamouti S.M."/>
            <person name="Tsui C.K.M."/>
            <person name="Docking R.T."/>
            <person name="Levasseur A."/>
            <person name="Haridas S."/>
            <person name="Robertson G."/>
            <person name="Birol I."/>
            <person name="Holt R.A."/>
            <person name="Marra M.A."/>
            <person name="Hamelin R.C."/>
            <person name="Hirst M."/>
            <person name="Jones S.J.M."/>
            <person name="Bohlmann J."/>
            <person name="Breuil C."/>
        </authorList>
    </citation>
    <scope>NUCLEOTIDE SEQUENCE [LARGE SCALE GENOMIC DNA]</scope>
    <source>
        <strain evidence="8">kw1407 / UAMH 11150</strain>
    </source>
</reference>
<keyword evidence="4 6" id="KW-1133">Transmembrane helix</keyword>
<evidence type="ECO:0000256" key="1">
    <source>
        <dbReference type="ARBA" id="ARBA00004141"/>
    </source>
</evidence>
<keyword evidence="3 6" id="KW-0812">Transmembrane</keyword>
<evidence type="ECO:0000256" key="5">
    <source>
        <dbReference type="ARBA" id="ARBA00023136"/>
    </source>
</evidence>
<keyword evidence="5 6" id="KW-0472">Membrane</keyword>
<name>F0XK25_GROCL</name>
<dbReference type="eggNOG" id="KOG1944">
    <property type="taxonomic scope" value="Eukaryota"/>
</dbReference>
<keyword evidence="8" id="KW-1185">Reference proteome</keyword>
<evidence type="ECO:0000256" key="4">
    <source>
        <dbReference type="ARBA" id="ARBA00022989"/>
    </source>
</evidence>
<dbReference type="Pfam" id="PF04117">
    <property type="entry name" value="Mpv17_PMP22"/>
    <property type="match status" value="1"/>
</dbReference>
<dbReference type="EMBL" id="GL629787">
    <property type="protein sequence ID" value="EFX02015.1"/>
    <property type="molecule type" value="Genomic_DNA"/>
</dbReference>
<accession>F0XK25</accession>
<comment type="caution">
    <text evidence="6">Lacks conserved residue(s) required for the propagation of feature annotation.</text>
</comment>
<sequence>MSSPIVTTTTQAAVFSIVSSVLAQGITAYQSNSSLSLDWHPVFQFFIFAIISTPPNVLWQIFLESSFPGYFQKETQKQKEDTESTQSKAALPERLNWRNTLTKTLLDQSVGACANTFLLCAFIATWEQGLQSATTSIAAVVSRTRADFWPLVFAGWRFWPWVSISSFALVPDVATRNLIGGLAGIVWGIYLSLATGPSVKVATE</sequence>
<evidence type="ECO:0000256" key="2">
    <source>
        <dbReference type="ARBA" id="ARBA00006824"/>
    </source>
</evidence>
<dbReference type="RefSeq" id="XP_014171497.1">
    <property type="nucleotide sequence ID" value="XM_014316022.1"/>
</dbReference>
<dbReference type="InParanoid" id="F0XK25"/>
<gene>
    <name evidence="7" type="ORF">CMQ_5086</name>
</gene>
<dbReference type="PANTHER" id="PTHR11266:SF80">
    <property type="entry name" value="PEROXISOMAL MEMBRANE PROTEIN 2"/>
    <property type="match status" value="1"/>
</dbReference>
<protein>
    <submittedName>
        <fullName evidence="7">Integral membrane protein mpv17 pmp22 family</fullName>
    </submittedName>
</protein>
<feature type="transmembrane region" description="Helical" evidence="6">
    <location>
        <begin position="42"/>
        <end position="63"/>
    </location>
</feature>
<dbReference type="STRING" id="655863.F0XK25"/>
<comment type="similarity">
    <text evidence="2 6">Belongs to the peroxisomal membrane protein PXMP2/4 family.</text>
</comment>
<comment type="subcellular location">
    <subcellularLocation>
        <location evidence="1">Membrane</location>
        <topology evidence="1">Multi-pass membrane protein</topology>
    </subcellularLocation>
</comment>
<dbReference type="OrthoDB" id="10267969at2759"/>
<evidence type="ECO:0000313" key="7">
    <source>
        <dbReference type="EMBL" id="EFX02015.1"/>
    </source>
</evidence>
<dbReference type="Proteomes" id="UP000007796">
    <property type="component" value="Unassembled WGS sequence"/>
</dbReference>
<dbReference type="InterPro" id="IPR007248">
    <property type="entry name" value="Mpv17_PMP22"/>
</dbReference>
<dbReference type="AlphaFoldDB" id="F0XK25"/>